<protein>
    <recommendedName>
        <fullName evidence="3">tRNA threonylcarbamoyladenosine biosynthesis protein TsaE</fullName>
    </recommendedName>
    <alternativeName>
        <fullName evidence="10">t(6)A37 threonylcarbamoyladenosine biosynthesis protein TsaE</fullName>
    </alternativeName>
</protein>
<dbReference type="InterPro" id="IPR027417">
    <property type="entry name" value="P-loop_NTPase"/>
</dbReference>
<evidence type="ECO:0000256" key="4">
    <source>
        <dbReference type="ARBA" id="ARBA00022490"/>
    </source>
</evidence>
<evidence type="ECO:0000256" key="6">
    <source>
        <dbReference type="ARBA" id="ARBA00022723"/>
    </source>
</evidence>
<keyword evidence="9" id="KW-0460">Magnesium</keyword>
<evidence type="ECO:0000256" key="8">
    <source>
        <dbReference type="ARBA" id="ARBA00022840"/>
    </source>
</evidence>
<dbReference type="PANTHER" id="PTHR33540:SF2">
    <property type="entry name" value="TRNA THREONYLCARBAMOYLADENOSINE BIOSYNTHESIS PROTEIN TSAE"/>
    <property type="match status" value="1"/>
</dbReference>
<dbReference type="NCBIfam" id="TIGR00150">
    <property type="entry name" value="T6A_YjeE"/>
    <property type="match status" value="1"/>
</dbReference>
<dbReference type="GO" id="GO:0002949">
    <property type="term" value="P:tRNA threonylcarbamoyladenosine modification"/>
    <property type="evidence" value="ECO:0007669"/>
    <property type="project" value="InterPro"/>
</dbReference>
<name>S4W7K9_9BACT</name>
<dbReference type="GO" id="GO:0005737">
    <property type="term" value="C:cytoplasm"/>
    <property type="evidence" value="ECO:0007669"/>
    <property type="project" value="UniProtKB-SubCell"/>
</dbReference>
<evidence type="ECO:0000256" key="10">
    <source>
        <dbReference type="ARBA" id="ARBA00032441"/>
    </source>
</evidence>
<dbReference type="PANTHER" id="PTHR33540">
    <property type="entry name" value="TRNA THREONYLCARBAMOYLADENOSINE BIOSYNTHESIS PROTEIN TSAE"/>
    <property type="match status" value="1"/>
</dbReference>
<dbReference type="InterPro" id="IPR003442">
    <property type="entry name" value="T6A_TsaE"/>
</dbReference>
<dbReference type="Gene3D" id="3.40.50.300">
    <property type="entry name" value="P-loop containing nucleotide triphosphate hydrolases"/>
    <property type="match status" value="1"/>
</dbReference>
<reference evidence="11" key="1">
    <citation type="journal article" date="2014" name="ISME J.">
        <title>Genomic properties of Marine Group A bacteria indicate a role in the marine sulfur cycle.</title>
        <authorList>
            <person name="Wright J.J."/>
            <person name="Mewis K."/>
            <person name="Hanson N.W."/>
            <person name="Konwar K.M."/>
            <person name="Maas K.R."/>
            <person name="Hallam S.J."/>
        </authorList>
    </citation>
    <scope>NUCLEOTIDE SEQUENCE</scope>
</reference>
<dbReference type="Pfam" id="PF02367">
    <property type="entry name" value="TsaE"/>
    <property type="match status" value="1"/>
</dbReference>
<comment type="similarity">
    <text evidence="2">Belongs to the TsaE family.</text>
</comment>
<dbReference type="GO" id="GO:0046872">
    <property type="term" value="F:metal ion binding"/>
    <property type="evidence" value="ECO:0007669"/>
    <property type="project" value="UniProtKB-KW"/>
</dbReference>
<dbReference type="SUPFAM" id="SSF52540">
    <property type="entry name" value="P-loop containing nucleoside triphosphate hydrolases"/>
    <property type="match status" value="1"/>
</dbReference>
<evidence type="ECO:0000256" key="7">
    <source>
        <dbReference type="ARBA" id="ARBA00022741"/>
    </source>
</evidence>
<keyword evidence="6" id="KW-0479">Metal-binding</keyword>
<comment type="subcellular location">
    <subcellularLocation>
        <location evidence="1">Cytoplasm</location>
    </subcellularLocation>
</comment>
<keyword evidence="8" id="KW-0067">ATP-binding</keyword>
<keyword evidence="7" id="KW-0547">Nucleotide-binding</keyword>
<keyword evidence="4" id="KW-0963">Cytoplasm</keyword>
<evidence type="ECO:0000313" key="11">
    <source>
        <dbReference type="EMBL" id="AGO87909.1"/>
    </source>
</evidence>
<sequence>MTQENLALSSVDETKAFGEKIGQKLPSGSVIALYGNLGAGKTTFAQGFAIGLQIQEHVGSPTFKLVGEYEGNPHKLYHIDCYRLDKPADFIAIGGDEYLHPEDGVTLIEWADKIEPLLPKNLIRITLKRDPENANKRDAEIQGIAFKL</sequence>
<organism evidence="11">
    <name type="scientific">uncultured bacterium FPPS_57A9</name>
    <dbReference type="NCBI Taxonomy" id="1343847"/>
    <lineage>
        <taxon>Bacteria</taxon>
        <taxon>environmental samples</taxon>
    </lineage>
</organism>
<evidence type="ECO:0000256" key="2">
    <source>
        <dbReference type="ARBA" id="ARBA00007599"/>
    </source>
</evidence>
<evidence type="ECO:0000256" key="1">
    <source>
        <dbReference type="ARBA" id="ARBA00004496"/>
    </source>
</evidence>
<evidence type="ECO:0000256" key="3">
    <source>
        <dbReference type="ARBA" id="ARBA00019010"/>
    </source>
</evidence>
<proteinExistence type="inferred from homology"/>
<evidence type="ECO:0000256" key="5">
    <source>
        <dbReference type="ARBA" id="ARBA00022694"/>
    </source>
</evidence>
<dbReference type="AlphaFoldDB" id="S4W7K9"/>
<keyword evidence="5" id="KW-0819">tRNA processing</keyword>
<dbReference type="GO" id="GO:0005524">
    <property type="term" value="F:ATP binding"/>
    <property type="evidence" value="ECO:0007669"/>
    <property type="project" value="UniProtKB-KW"/>
</dbReference>
<accession>S4W7K9</accession>
<dbReference type="EMBL" id="KF170418">
    <property type="protein sequence ID" value="AGO87909.1"/>
    <property type="molecule type" value="Genomic_DNA"/>
</dbReference>
<evidence type="ECO:0000256" key="9">
    <source>
        <dbReference type="ARBA" id="ARBA00022842"/>
    </source>
</evidence>